<dbReference type="InterPro" id="IPR016181">
    <property type="entry name" value="Acyl_CoA_acyltransferase"/>
</dbReference>
<dbReference type="EMBL" id="VWPH01000016">
    <property type="protein sequence ID" value="KAA5827186.1"/>
    <property type="molecule type" value="Genomic_DNA"/>
</dbReference>
<protein>
    <submittedName>
        <fullName evidence="2">GNAT family N-acetyltransferase</fullName>
    </submittedName>
</protein>
<reference evidence="2 3" key="1">
    <citation type="submission" date="2019-09" db="EMBL/GenBank/DDBJ databases">
        <title>Draft genome sequence of the thermophilic Saccharopolyspora hirsuta VKM Ac-666T.</title>
        <authorList>
            <person name="Lobastova T.G."/>
            <person name="Fokina V."/>
            <person name="Bragin E.Y."/>
            <person name="Shtratnikova V.Y."/>
            <person name="Starodumova I.P."/>
            <person name="Tarlachkov S.V."/>
            <person name="Donova M.V."/>
        </authorList>
    </citation>
    <scope>NUCLEOTIDE SEQUENCE [LARGE SCALE GENOMIC DNA]</scope>
    <source>
        <strain evidence="2 3">VKM Ac-666</strain>
    </source>
</reference>
<evidence type="ECO:0000259" key="1">
    <source>
        <dbReference type="PROSITE" id="PS51186"/>
    </source>
</evidence>
<dbReference type="Gene3D" id="3.40.630.30">
    <property type="match status" value="1"/>
</dbReference>
<sequence>MEIDYRWRGDVSDDELVELTSSHGGNPESGWWERVRPHSLGWVTGRLGGALVGFANVAWDGGDHAFLLDPKVRPEQQRGGIGTELVRRAAEGAARAGCTWLHVDFEPHLRGFYFDACGFRPTDAGLIALR</sequence>
<keyword evidence="2" id="KW-0808">Transferase</keyword>
<evidence type="ECO:0000313" key="3">
    <source>
        <dbReference type="Proteomes" id="UP000323946"/>
    </source>
</evidence>
<name>A0A5M7BBV1_SACHI</name>
<dbReference type="AlphaFoldDB" id="A0A5M7BBV1"/>
<dbReference type="OrthoDB" id="4549080at2"/>
<dbReference type="SMR" id="A0A5M7BBV1"/>
<dbReference type="InterPro" id="IPR000182">
    <property type="entry name" value="GNAT_dom"/>
</dbReference>
<dbReference type="RefSeq" id="WP_150070152.1">
    <property type="nucleotide sequence ID" value="NZ_JBEPDJ010000002.1"/>
</dbReference>
<dbReference type="Proteomes" id="UP000323946">
    <property type="component" value="Unassembled WGS sequence"/>
</dbReference>
<dbReference type="SUPFAM" id="SSF55729">
    <property type="entry name" value="Acyl-CoA N-acyltransferases (Nat)"/>
    <property type="match status" value="1"/>
</dbReference>
<feature type="domain" description="N-acetyltransferase" evidence="1">
    <location>
        <begin position="1"/>
        <end position="130"/>
    </location>
</feature>
<proteinExistence type="predicted"/>
<dbReference type="PROSITE" id="PS51186">
    <property type="entry name" value="GNAT"/>
    <property type="match status" value="1"/>
</dbReference>
<gene>
    <name evidence="2" type="ORF">F1721_29090</name>
</gene>
<evidence type="ECO:0000313" key="2">
    <source>
        <dbReference type="EMBL" id="KAA5827186.1"/>
    </source>
</evidence>
<comment type="caution">
    <text evidence="2">The sequence shown here is derived from an EMBL/GenBank/DDBJ whole genome shotgun (WGS) entry which is preliminary data.</text>
</comment>
<dbReference type="GO" id="GO:0016747">
    <property type="term" value="F:acyltransferase activity, transferring groups other than amino-acyl groups"/>
    <property type="evidence" value="ECO:0007669"/>
    <property type="project" value="InterPro"/>
</dbReference>
<keyword evidence="3" id="KW-1185">Reference proteome</keyword>
<dbReference type="Pfam" id="PF00583">
    <property type="entry name" value="Acetyltransf_1"/>
    <property type="match status" value="1"/>
</dbReference>
<organism evidence="2 3">
    <name type="scientific">Saccharopolyspora hirsuta</name>
    <dbReference type="NCBI Taxonomy" id="1837"/>
    <lineage>
        <taxon>Bacteria</taxon>
        <taxon>Bacillati</taxon>
        <taxon>Actinomycetota</taxon>
        <taxon>Actinomycetes</taxon>
        <taxon>Pseudonocardiales</taxon>
        <taxon>Pseudonocardiaceae</taxon>
        <taxon>Saccharopolyspora</taxon>
    </lineage>
</organism>
<accession>A0A5M7BBV1</accession>